<feature type="compositionally biased region" description="Low complexity" evidence="1">
    <location>
        <begin position="1183"/>
        <end position="1201"/>
    </location>
</feature>
<gene>
    <name evidence="3" type="primary">20351908</name>
    <name evidence="2" type="ORF">GGTG_11450</name>
</gene>
<feature type="region of interest" description="Disordered" evidence="1">
    <location>
        <begin position="269"/>
        <end position="330"/>
    </location>
</feature>
<feature type="region of interest" description="Disordered" evidence="1">
    <location>
        <begin position="1"/>
        <end position="66"/>
    </location>
</feature>
<dbReference type="HOGENOM" id="CLU_004293_0_0_1"/>
<reference evidence="4" key="1">
    <citation type="submission" date="2010-07" db="EMBL/GenBank/DDBJ databases">
        <title>The genome sequence of Gaeumannomyces graminis var. tritici strain R3-111a-1.</title>
        <authorList>
            <consortium name="The Broad Institute Genome Sequencing Platform"/>
            <person name="Ma L.-J."/>
            <person name="Dead R."/>
            <person name="Young S."/>
            <person name="Zeng Q."/>
            <person name="Koehrsen M."/>
            <person name="Alvarado L."/>
            <person name="Berlin A."/>
            <person name="Chapman S.B."/>
            <person name="Chen Z."/>
            <person name="Freedman E."/>
            <person name="Gellesch M."/>
            <person name="Goldberg J."/>
            <person name="Griggs A."/>
            <person name="Gujja S."/>
            <person name="Heilman E.R."/>
            <person name="Heiman D."/>
            <person name="Hepburn T."/>
            <person name="Howarth C."/>
            <person name="Jen D."/>
            <person name="Larson L."/>
            <person name="Mehta T."/>
            <person name="Neiman D."/>
            <person name="Pearson M."/>
            <person name="Roberts A."/>
            <person name="Saif S."/>
            <person name="Shea T."/>
            <person name="Shenoy N."/>
            <person name="Sisk P."/>
            <person name="Stolte C."/>
            <person name="Sykes S."/>
            <person name="Walk T."/>
            <person name="White J."/>
            <person name="Yandava C."/>
            <person name="Haas B."/>
            <person name="Nusbaum C."/>
            <person name="Birren B."/>
        </authorList>
    </citation>
    <scope>NUCLEOTIDE SEQUENCE [LARGE SCALE GENOMIC DNA]</scope>
    <source>
        <strain evidence="4">R3-111a-1</strain>
    </source>
</reference>
<dbReference type="EMBL" id="GL385401">
    <property type="protein sequence ID" value="EJT70426.1"/>
    <property type="molecule type" value="Genomic_DNA"/>
</dbReference>
<organism evidence="2">
    <name type="scientific">Gaeumannomyces tritici (strain R3-111a-1)</name>
    <name type="common">Wheat and barley take-all root rot fungus</name>
    <name type="synonym">Gaeumannomyces graminis var. tritici</name>
    <dbReference type="NCBI Taxonomy" id="644352"/>
    <lineage>
        <taxon>Eukaryota</taxon>
        <taxon>Fungi</taxon>
        <taxon>Dikarya</taxon>
        <taxon>Ascomycota</taxon>
        <taxon>Pezizomycotina</taxon>
        <taxon>Sordariomycetes</taxon>
        <taxon>Sordariomycetidae</taxon>
        <taxon>Magnaporthales</taxon>
        <taxon>Magnaporthaceae</taxon>
        <taxon>Gaeumannomyces</taxon>
    </lineage>
</organism>
<sequence length="1251" mass="135213">MGNVNSAEAPRRVAPASNKLVKPRMTSVAAPRLPNLNASQPSCDDALPSSPGLVRGRPFSSSHPFSVPPLSPSVPFPQLDVDFSPYLDPLDDDIDYASASMVAEPIKKERSLRRIFRSRSSSTAQPSRRGSPERRNTTAAAAAAPLPPLEGQGVAPPTRCNSMLGASDALYRDQSTTDSWNIADSRVSWNYNLTSYEAKRLLNLAQGDATGIQDEISAAVSENKFSVVSEVTWKSSHPPLTETAASVALSRANSDLSLYTPVRRRSVIQTPGLATRRSASRPPLSSQRYSHPPTPSLSRQASSDSVGSRVLSMPPLPSRMKVSDEVRGPVTPCEGDYQTIGAFKLGTLRIMNGTVSPGAVSPEPDKKRRVRHPAVPPPTAKEASYFTPVPAVESERARKGIRRDVDLTIRTDAPIPPPNAPSVVVHAARLLRSPTAAIRSPVAASSVSPSLLQVGGSEGLRGADRQYLGQIQFSPFSIAGDPPSSPLVTTSKANELEDHLFDDDAQSEYSTLEVLDLRLDPNAKSEPTVVSPNSAGQGSKTGDGSTSSNPNSELSHKPLTKTDSGYCSNVSLRSLRSSSRDVSWRSGDGKRTSLSSPLGIAPSEGQVLSSTAIPPSPQKGPPPTPPPKDFVHSPRAGVSGSRALPQPLAFEAKSRAGTTTTPDKSLRRESASAAMGRTWTVAPQSPDSAMASPSSTGSAGSASKLSSSRGSQKGGRLHRLLSRGGPGRSQAVSAPQPTHVSKSANSASASREGHRKLRTHSGLFHMKVKKLDLKSQASKDTLKTIMSVGSLEARAVEAAQNGEVAFDSPGKSRRHTSYTPSALGQVASAGADMPPVPELTPTKPSRTMSVARKPLPVWKDRHTLAVDTSSGYLALNGDSITGSISRSPTMITRSPSKIFDKDYRDELHFSPSVTEISIISPLAIPSPTEDDQPSPPSPVVPELMSRKRVGATSPPVSRRTRNQGNLRVPALLRPKSTTPSPAHSAMLPQEQDAASGSVHHQEALQQLTGASAGVPQAPLSAPMQPRRSMTLELRSSRSFSRAPDWQVKTDHDTSRRSSMEVRPEDPLRALEVVVAEQGHAIRRHSSAQPPPYVISPQESPQLRHRASYDDRTRPQMRYLPSQQQLQQHPSIPVTDPRWYRQSSDAYGQQQQQQQYRSWQPQTAQQQQLERQHQWNQWHEQQYRDQSPQWDQQQQQQQQQQQGHYSRPHVARGGHGRNNSLGSPDRQGQPGVPYRILHSYNSPAYRNAPIWG</sequence>
<feature type="compositionally biased region" description="Polar residues" evidence="1">
    <location>
        <begin position="296"/>
        <end position="306"/>
    </location>
</feature>
<dbReference type="STRING" id="644352.J3PD81"/>
<feature type="compositionally biased region" description="Low complexity" evidence="1">
    <location>
        <begin position="688"/>
        <end position="711"/>
    </location>
</feature>
<reference evidence="3" key="5">
    <citation type="submission" date="2018-04" db="UniProtKB">
        <authorList>
            <consortium name="EnsemblFungi"/>
        </authorList>
    </citation>
    <scope>IDENTIFICATION</scope>
    <source>
        <strain evidence="3">R3-111a-1</strain>
    </source>
</reference>
<feature type="compositionally biased region" description="Polar residues" evidence="1">
    <location>
        <begin position="1155"/>
        <end position="1179"/>
    </location>
</feature>
<evidence type="ECO:0000313" key="3">
    <source>
        <dbReference type="EnsemblFungi" id="EJT70426"/>
    </source>
</evidence>
<proteinExistence type="predicted"/>
<feature type="region of interest" description="Disordered" evidence="1">
    <location>
        <begin position="802"/>
        <end position="851"/>
    </location>
</feature>
<dbReference type="AlphaFoldDB" id="J3PD81"/>
<reference evidence="2" key="3">
    <citation type="submission" date="2010-09" db="EMBL/GenBank/DDBJ databases">
        <title>Annotation of Gaeumannomyces graminis var. tritici R3-111a-1.</title>
        <authorList>
            <consortium name="The Broad Institute Genome Sequencing Platform"/>
            <person name="Ma L.-J."/>
            <person name="Dead R."/>
            <person name="Young S.K."/>
            <person name="Zeng Q."/>
            <person name="Gargeya S."/>
            <person name="Fitzgerald M."/>
            <person name="Haas B."/>
            <person name="Abouelleil A."/>
            <person name="Alvarado L."/>
            <person name="Arachchi H.M."/>
            <person name="Berlin A."/>
            <person name="Brown A."/>
            <person name="Chapman S.B."/>
            <person name="Chen Z."/>
            <person name="Dunbar C."/>
            <person name="Freedman E."/>
            <person name="Gearin G."/>
            <person name="Gellesch M."/>
            <person name="Goldberg J."/>
            <person name="Griggs A."/>
            <person name="Gujja S."/>
            <person name="Heiman D."/>
            <person name="Howarth C."/>
            <person name="Larson L."/>
            <person name="Lui A."/>
            <person name="MacDonald P.J.P."/>
            <person name="Mehta T."/>
            <person name="Montmayeur A."/>
            <person name="Murphy C."/>
            <person name="Neiman D."/>
            <person name="Pearson M."/>
            <person name="Priest M."/>
            <person name="Roberts A."/>
            <person name="Saif S."/>
            <person name="Shea T."/>
            <person name="Shenoy N."/>
            <person name="Sisk P."/>
            <person name="Stolte C."/>
            <person name="Sykes S."/>
            <person name="Yandava C."/>
            <person name="Wortman J."/>
            <person name="Nusbaum C."/>
            <person name="Birren B."/>
        </authorList>
    </citation>
    <scope>NUCLEOTIDE SEQUENCE</scope>
    <source>
        <strain evidence="2">R3-111a-1</strain>
    </source>
</reference>
<feature type="region of interest" description="Disordered" evidence="1">
    <location>
        <begin position="113"/>
        <end position="156"/>
    </location>
</feature>
<evidence type="ECO:0000313" key="4">
    <source>
        <dbReference type="Proteomes" id="UP000006039"/>
    </source>
</evidence>
<dbReference type="OrthoDB" id="5341904at2759"/>
<protein>
    <recommendedName>
        <fullName evidence="5">Proteophosphoglycan ppg4</fullName>
    </recommendedName>
</protein>
<dbReference type="RefSeq" id="XP_009227604.1">
    <property type="nucleotide sequence ID" value="XM_009229340.1"/>
</dbReference>
<feature type="compositionally biased region" description="Basic and acidic residues" evidence="1">
    <location>
        <begin position="578"/>
        <end position="591"/>
    </location>
</feature>
<evidence type="ECO:0000313" key="2">
    <source>
        <dbReference type="EMBL" id="EJT70426.1"/>
    </source>
</evidence>
<dbReference type="eggNOG" id="ENOG502SWU4">
    <property type="taxonomic scope" value="Eukaryota"/>
</dbReference>
<evidence type="ECO:0008006" key="5">
    <source>
        <dbReference type="Google" id="ProtNLM"/>
    </source>
</evidence>
<reference evidence="2" key="2">
    <citation type="submission" date="2010-07" db="EMBL/GenBank/DDBJ databases">
        <authorList>
            <consortium name="The Broad Institute Genome Sequencing Platform"/>
            <consortium name="Broad Institute Genome Sequencing Center for Infectious Disease"/>
            <person name="Ma L.-J."/>
            <person name="Dead R."/>
            <person name="Young S."/>
            <person name="Zeng Q."/>
            <person name="Koehrsen M."/>
            <person name="Alvarado L."/>
            <person name="Berlin A."/>
            <person name="Chapman S.B."/>
            <person name="Chen Z."/>
            <person name="Freedman E."/>
            <person name="Gellesch M."/>
            <person name="Goldberg J."/>
            <person name="Griggs A."/>
            <person name="Gujja S."/>
            <person name="Heilman E.R."/>
            <person name="Heiman D."/>
            <person name="Hepburn T."/>
            <person name="Howarth C."/>
            <person name="Jen D."/>
            <person name="Larson L."/>
            <person name="Mehta T."/>
            <person name="Neiman D."/>
            <person name="Pearson M."/>
            <person name="Roberts A."/>
            <person name="Saif S."/>
            <person name="Shea T."/>
            <person name="Shenoy N."/>
            <person name="Sisk P."/>
            <person name="Stolte C."/>
            <person name="Sykes S."/>
            <person name="Walk T."/>
            <person name="White J."/>
            <person name="Yandava C."/>
            <person name="Haas B."/>
            <person name="Nusbaum C."/>
            <person name="Birren B."/>
        </authorList>
    </citation>
    <scope>NUCLEOTIDE SEQUENCE</scope>
    <source>
        <strain evidence="2">R3-111a-1</strain>
    </source>
</reference>
<feature type="compositionally biased region" description="Pro residues" evidence="1">
    <location>
        <begin position="614"/>
        <end position="628"/>
    </location>
</feature>
<feature type="compositionally biased region" description="Polar residues" evidence="1">
    <location>
        <begin position="528"/>
        <end position="553"/>
    </location>
</feature>
<feature type="region of interest" description="Disordered" evidence="1">
    <location>
        <begin position="355"/>
        <end position="383"/>
    </location>
</feature>
<feature type="region of interest" description="Disordered" evidence="1">
    <location>
        <begin position="1082"/>
        <end position="1234"/>
    </location>
</feature>
<feature type="region of interest" description="Disordered" evidence="1">
    <location>
        <begin position="1033"/>
        <end position="1063"/>
    </location>
</feature>
<feature type="region of interest" description="Disordered" evidence="1">
    <location>
        <begin position="523"/>
        <end position="763"/>
    </location>
</feature>
<dbReference type="GeneID" id="20351908"/>
<evidence type="ECO:0000256" key="1">
    <source>
        <dbReference type="SAM" id="MobiDB-lite"/>
    </source>
</evidence>
<dbReference type="Proteomes" id="UP000006039">
    <property type="component" value="Unassembled WGS sequence"/>
</dbReference>
<feature type="compositionally biased region" description="Polar residues" evidence="1">
    <location>
        <begin position="730"/>
        <end position="749"/>
    </location>
</feature>
<feature type="compositionally biased region" description="Low complexity" evidence="1">
    <location>
        <begin position="568"/>
        <end position="577"/>
    </location>
</feature>
<dbReference type="EnsemblFungi" id="EJT70426">
    <property type="protein sequence ID" value="EJT70426"/>
    <property type="gene ID" value="GGTG_11450"/>
</dbReference>
<reference evidence="3" key="4">
    <citation type="journal article" date="2015" name="G3 (Bethesda)">
        <title>Genome sequences of three phytopathogenic species of the Magnaporthaceae family of fungi.</title>
        <authorList>
            <person name="Okagaki L.H."/>
            <person name="Nunes C.C."/>
            <person name="Sailsbery J."/>
            <person name="Clay B."/>
            <person name="Brown D."/>
            <person name="John T."/>
            <person name="Oh Y."/>
            <person name="Young N."/>
            <person name="Fitzgerald M."/>
            <person name="Haas B.J."/>
            <person name="Zeng Q."/>
            <person name="Young S."/>
            <person name="Adiconis X."/>
            <person name="Fan L."/>
            <person name="Levin J.Z."/>
            <person name="Mitchell T.K."/>
            <person name="Okubara P.A."/>
            <person name="Farman M.L."/>
            <person name="Kohn L.M."/>
            <person name="Birren B."/>
            <person name="Ma L.-J."/>
            <person name="Dean R.A."/>
        </authorList>
    </citation>
    <scope>NUCLEOTIDE SEQUENCE</scope>
    <source>
        <strain evidence="3">R3-111a-1</strain>
    </source>
</reference>
<feature type="region of interest" description="Disordered" evidence="1">
    <location>
        <begin position="923"/>
        <end position="1002"/>
    </location>
</feature>
<dbReference type="VEuPathDB" id="FungiDB:GGTG_11450"/>
<accession>J3PD81</accession>
<feature type="compositionally biased region" description="Basic and acidic residues" evidence="1">
    <location>
        <begin position="1047"/>
        <end position="1063"/>
    </location>
</feature>
<feature type="compositionally biased region" description="Basic residues" evidence="1">
    <location>
        <begin position="1205"/>
        <end position="1214"/>
    </location>
</feature>
<name>J3PD81_GAET3</name>
<keyword evidence="4" id="KW-1185">Reference proteome</keyword>